<feature type="compositionally biased region" description="Basic residues" evidence="1">
    <location>
        <begin position="79"/>
        <end position="95"/>
    </location>
</feature>
<dbReference type="AlphaFoldDB" id="A0A1V9XJJ5"/>
<name>A0A1V9XJJ5_9ACAR</name>
<evidence type="ECO:0000313" key="4">
    <source>
        <dbReference type="Proteomes" id="UP000192247"/>
    </source>
</evidence>
<proteinExistence type="predicted"/>
<comment type="caution">
    <text evidence="3">The sequence shown here is derived from an EMBL/GenBank/DDBJ whole genome shotgun (WGS) entry which is preliminary data.</text>
</comment>
<keyword evidence="4" id="KW-1185">Reference proteome</keyword>
<evidence type="ECO:0000256" key="1">
    <source>
        <dbReference type="SAM" id="MobiDB-lite"/>
    </source>
</evidence>
<feature type="region of interest" description="Disordered" evidence="1">
    <location>
        <begin position="75"/>
        <end position="101"/>
    </location>
</feature>
<keyword evidence="2" id="KW-0732">Signal</keyword>
<gene>
    <name evidence="3" type="ORF">BIW11_09672</name>
</gene>
<reference evidence="3 4" key="1">
    <citation type="journal article" date="2017" name="Gigascience">
        <title>Draft genome of the honey bee ectoparasitic mite, Tropilaelaps mercedesae, is shaped by the parasitic life history.</title>
        <authorList>
            <person name="Dong X."/>
            <person name="Armstrong S.D."/>
            <person name="Xia D."/>
            <person name="Makepeace B.L."/>
            <person name="Darby A.C."/>
            <person name="Kadowaki T."/>
        </authorList>
    </citation>
    <scope>NUCLEOTIDE SEQUENCE [LARGE SCALE GENOMIC DNA]</scope>
    <source>
        <strain evidence="3">Wuxi-XJTLU</strain>
    </source>
</reference>
<dbReference type="Proteomes" id="UP000192247">
    <property type="component" value="Unassembled WGS sequence"/>
</dbReference>
<feature type="chain" id="PRO_5013274999" evidence="2">
    <location>
        <begin position="32"/>
        <end position="277"/>
    </location>
</feature>
<dbReference type="InParanoid" id="A0A1V9XJJ5"/>
<evidence type="ECO:0000256" key="2">
    <source>
        <dbReference type="SAM" id="SignalP"/>
    </source>
</evidence>
<protein>
    <submittedName>
        <fullName evidence="3">Uncharacterized protein</fullName>
    </submittedName>
</protein>
<accession>A0A1V9XJJ5</accession>
<feature type="signal peptide" evidence="2">
    <location>
        <begin position="1"/>
        <end position="31"/>
    </location>
</feature>
<evidence type="ECO:0000313" key="3">
    <source>
        <dbReference type="EMBL" id="OQR73532.1"/>
    </source>
</evidence>
<organism evidence="3 4">
    <name type="scientific">Tropilaelaps mercedesae</name>
    <dbReference type="NCBI Taxonomy" id="418985"/>
    <lineage>
        <taxon>Eukaryota</taxon>
        <taxon>Metazoa</taxon>
        <taxon>Ecdysozoa</taxon>
        <taxon>Arthropoda</taxon>
        <taxon>Chelicerata</taxon>
        <taxon>Arachnida</taxon>
        <taxon>Acari</taxon>
        <taxon>Parasitiformes</taxon>
        <taxon>Mesostigmata</taxon>
        <taxon>Gamasina</taxon>
        <taxon>Dermanyssoidea</taxon>
        <taxon>Laelapidae</taxon>
        <taxon>Tropilaelaps</taxon>
    </lineage>
</organism>
<dbReference type="EMBL" id="MNPL01009780">
    <property type="protein sequence ID" value="OQR73532.1"/>
    <property type="molecule type" value="Genomic_DNA"/>
</dbReference>
<sequence>MPHSDPFRESASLQFFFFFLVLSLSLSLSLAYHPTFFPVVEAFYVEQTVSFTPKILIQLLVSANTMPAQPLADSTTLHTHTRTHTHTHTQRRSHARNTTPCTPLHGSSISVMIERSTRDATREVAPLQGNVMTASRSVHFSQISSPFPPIWPSLSHASRTQQWTVMLSLRRPAPGQRSAPETPVQGFGDARSQSVTAVAWQLSGANFAGESKKMAADKIVTETSARRECATAEACGLAAQSSLVLDASRQRAPTSRISDWKFALLDLIGLRAVVRRC</sequence>